<gene>
    <name evidence="2" type="ORF">SEMRO_1469_G275310.1</name>
</gene>
<evidence type="ECO:0000256" key="1">
    <source>
        <dbReference type="SAM" id="MobiDB-lite"/>
    </source>
</evidence>
<name>A0A9N8HQQ1_9STRA</name>
<evidence type="ECO:0000313" key="2">
    <source>
        <dbReference type="EMBL" id="CAB9523898.1"/>
    </source>
</evidence>
<accession>A0A9N8HQQ1</accession>
<feature type="region of interest" description="Disordered" evidence="1">
    <location>
        <begin position="257"/>
        <end position="279"/>
    </location>
</feature>
<dbReference type="AlphaFoldDB" id="A0A9N8HQQ1"/>
<feature type="region of interest" description="Disordered" evidence="1">
    <location>
        <begin position="308"/>
        <end position="350"/>
    </location>
</feature>
<feature type="compositionally biased region" description="Polar residues" evidence="1">
    <location>
        <begin position="319"/>
        <end position="331"/>
    </location>
</feature>
<dbReference type="EMBL" id="CAICTM010001467">
    <property type="protein sequence ID" value="CAB9523898.1"/>
    <property type="molecule type" value="Genomic_DNA"/>
</dbReference>
<sequence>MTAAPADSDPTEPTGIVMIDTHVQQLPSLTSTDHDNAVMMLEGEPNSNSRTVSPLLRNNSSESFDQKHTDGWDDVVIMDCGNSSDHDEDHIIRIDEDRKPPLSPLFLDSATTATSNNKEASIDEFLVGSKKEREAELQHIYNTDFWVPRPKSLHAKEVSFASDISDNNSGSSNANVVMKTKPPKTLQAKTPKPGPPMSYYHYTNHPNHTAWDCCFHPDLALPSLSNPPTPTPTYRSINSFEQIYRKRLYRLEESMYQSRKSRKSLRMSSPHVTERYARRKSVSQVLYHIERTTHQINTCYLDPKYAAVLLPPPPPQQQRSTTSRKNPTNPSGPKPMAVPSGNPAREESTK</sequence>
<reference evidence="2" key="1">
    <citation type="submission" date="2020-06" db="EMBL/GenBank/DDBJ databases">
        <authorList>
            <consortium name="Plant Systems Biology data submission"/>
        </authorList>
    </citation>
    <scope>NUCLEOTIDE SEQUENCE</scope>
    <source>
        <strain evidence="2">D6</strain>
    </source>
</reference>
<dbReference type="Proteomes" id="UP001153069">
    <property type="component" value="Unassembled WGS sequence"/>
</dbReference>
<keyword evidence="3" id="KW-1185">Reference proteome</keyword>
<comment type="caution">
    <text evidence="2">The sequence shown here is derived from an EMBL/GenBank/DDBJ whole genome shotgun (WGS) entry which is preliminary data.</text>
</comment>
<organism evidence="2 3">
    <name type="scientific">Seminavis robusta</name>
    <dbReference type="NCBI Taxonomy" id="568900"/>
    <lineage>
        <taxon>Eukaryota</taxon>
        <taxon>Sar</taxon>
        <taxon>Stramenopiles</taxon>
        <taxon>Ochrophyta</taxon>
        <taxon>Bacillariophyta</taxon>
        <taxon>Bacillariophyceae</taxon>
        <taxon>Bacillariophycidae</taxon>
        <taxon>Naviculales</taxon>
        <taxon>Naviculaceae</taxon>
        <taxon>Seminavis</taxon>
    </lineage>
</organism>
<protein>
    <submittedName>
        <fullName evidence="2">Uncharacterized protein</fullName>
    </submittedName>
</protein>
<proteinExistence type="predicted"/>
<evidence type="ECO:0000313" key="3">
    <source>
        <dbReference type="Proteomes" id="UP001153069"/>
    </source>
</evidence>